<dbReference type="AlphaFoldDB" id="A0A6A6HTX4"/>
<evidence type="ECO:0000313" key="2">
    <source>
        <dbReference type="EMBL" id="KAF2241369.1"/>
    </source>
</evidence>
<dbReference type="Proteomes" id="UP000800094">
    <property type="component" value="Unassembled WGS sequence"/>
</dbReference>
<gene>
    <name evidence="2" type="ORF">BU26DRAFT_511468</name>
</gene>
<evidence type="ECO:0000313" key="3">
    <source>
        <dbReference type="Proteomes" id="UP000800094"/>
    </source>
</evidence>
<dbReference type="EMBL" id="ML987212">
    <property type="protein sequence ID" value="KAF2241369.1"/>
    <property type="molecule type" value="Genomic_DNA"/>
</dbReference>
<proteinExistence type="predicted"/>
<dbReference type="RefSeq" id="XP_033676373.1">
    <property type="nucleotide sequence ID" value="XM_033827310.1"/>
</dbReference>
<sequence>MQLNEALIPNRPSPTADANVDSTVNPNPGPSPSPGPSPAAVPAAVPAAPATVPAAVPAVPAVSAVAEAEASALDYKDFTYYIGCLVTSALRITLLLCEDYVRKHI</sequence>
<dbReference type="GeneID" id="54580640"/>
<reference evidence="2" key="1">
    <citation type="journal article" date="2020" name="Stud. Mycol.">
        <title>101 Dothideomycetes genomes: a test case for predicting lifestyles and emergence of pathogens.</title>
        <authorList>
            <person name="Haridas S."/>
            <person name="Albert R."/>
            <person name="Binder M."/>
            <person name="Bloem J."/>
            <person name="Labutti K."/>
            <person name="Salamov A."/>
            <person name="Andreopoulos B."/>
            <person name="Baker S."/>
            <person name="Barry K."/>
            <person name="Bills G."/>
            <person name="Bluhm B."/>
            <person name="Cannon C."/>
            <person name="Castanera R."/>
            <person name="Culley D."/>
            <person name="Daum C."/>
            <person name="Ezra D."/>
            <person name="Gonzalez J."/>
            <person name="Henrissat B."/>
            <person name="Kuo A."/>
            <person name="Liang C."/>
            <person name="Lipzen A."/>
            <person name="Lutzoni F."/>
            <person name="Magnuson J."/>
            <person name="Mondo S."/>
            <person name="Nolan M."/>
            <person name="Ohm R."/>
            <person name="Pangilinan J."/>
            <person name="Park H.-J."/>
            <person name="Ramirez L."/>
            <person name="Alfaro M."/>
            <person name="Sun H."/>
            <person name="Tritt A."/>
            <person name="Yoshinaga Y."/>
            <person name="Zwiers L.-H."/>
            <person name="Turgeon B."/>
            <person name="Goodwin S."/>
            <person name="Spatafora J."/>
            <person name="Crous P."/>
            <person name="Grigoriev I."/>
        </authorList>
    </citation>
    <scope>NUCLEOTIDE SEQUENCE</scope>
    <source>
        <strain evidence="2">CBS 122368</strain>
    </source>
</reference>
<protein>
    <submittedName>
        <fullName evidence="2">Uncharacterized protein</fullName>
    </submittedName>
</protein>
<feature type="region of interest" description="Disordered" evidence="1">
    <location>
        <begin position="1"/>
        <end position="43"/>
    </location>
</feature>
<accession>A0A6A6HTX4</accession>
<organism evidence="2 3">
    <name type="scientific">Trematosphaeria pertusa</name>
    <dbReference type="NCBI Taxonomy" id="390896"/>
    <lineage>
        <taxon>Eukaryota</taxon>
        <taxon>Fungi</taxon>
        <taxon>Dikarya</taxon>
        <taxon>Ascomycota</taxon>
        <taxon>Pezizomycotina</taxon>
        <taxon>Dothideomycetes</taxon>
        <taxon>Pleosporomycetidae</taxon>
        <taxon>Pleosporales</taxon>
        <taxon>Massarineae</taxon>
        <taxon>Trematosphaeriaceae</taxon>
        <taxon>Trematosphaeria</taxon>
    </lineage>
</organism>
<evidence type="ECO:0000256" key="1">
    <source>
        <dbReference type="SAM" id="MobiDB-lite"/>
    </source>
</evidence>
<name>A0A6A6HTX4_9PLEO</name>
<keyword evidence="3" id="KW-1185">Reference proteome</keyword>
<feature type="compositionally biased region" description="Pro residues" evidence="1">
    <location>
        <begin position="27"/>
        <end position="39"/>
    </location>
</feature>